<sequence length="377" mass="42057">MPPLILGGETMETKYVMVKKRIKANIVNGNYRINEKIPTESELMASYKVSRYTIRRAVGDLEHEGYIYRVQGGGMYVNDWINNKTPSDHSTQSVGVITTHIADYIFPSIISGIDRIISAEGFAVLIGNTHDQYKNERHNLLNMLDNDVAGFIIEPTRSTLDNPNLDVYKMIVDSGKPAVFINAHYPQLKFPYVEIDDALAEKTLVDYLLDNGHEQVLGIFQVDDIQGVNRMNGFIKSYQTHPTLSTSGDIMMYGSGDDISVVLDKIKNRVVNSTSGRPTAIVCYNDQLAIEVIGMLTKEGVDVPGDISVAGFDDYEISKFVHPSITTTTHPKRQMGETAANLLLDKLRKKPSDSQILPSNLVIRDSTRPIEDKQDAE</sequence>
<dbReference type="EMBL" id="MSBD01000027">
    <property type="protein sequence ID" value="ORN29694.1"/>
    <property type="molecule type" value="Genomic_DNA"/>
</dbReference>
<evidence type="ECO:0000259" key="4">
    <source>
        <dbReference type="PROSITE" id="PS50949"/>
    </source>
</evidence>
<dbReference type="InterPro" id="IPR046335">
    <property type="entry name" value="LacI/GalR-like_sensor"/>
</dbReference>
<dbReference type="Gene3D" id="3.40.50.2300">
    <property type="match status" value="2"/>
</dbReference>
<proteinExistence type="predicted"/>
<name>A0A1X1FEV7_9LACO</name>
<organism evidence="5 6">
    <name type="scientific">Lentilactobacillus parabuchneri</name>
    <dbReference type="NCBI Taxonomy" id="152331"/>
    <lineage>
        <taxon>Bacteria</taxon>
        <taxon>Bacillati</taxon>
        <taxon>Bacillota</taxon>
        <taxon>Bacilli</taxon>
        <taxon>Lactobacillales</taxon>
        <taxon>Lactobacillaceae</taxon>
        <taxon>Lentilactobacillus</taxon>
    </lineage>
</organism>
<dbReference type="PANTHER" id="PTHR30146">
    <property type="entry name" value="LACI-RELATED TRANSCRIPTIONAL REPRESSOR"/>
    <property type="match status" value="1"/>
</dbReference>
<evidence type="ECO:0000256" key="2">
    <source>
        <dbReference type="ARBA" id="ARBA00023125"/>
    </source>
</evidence>
<dbReference type="InterPro" id="IPR028082">
    <property type="entry name" value="Peripla_BP_I"/>
</dbReference>
<keyword evidence="3" id="KW-0804">Transcription</keyword>
<dbReference type="CDD" id="cd07377">
    <property type="entry name" value="WHTH_GntR"/>
    <property type="match status" value="1"/>
</dbReference>
<dbReference type="PANTHER" id="PTHR30146:SF150">
    <property type="entry name" value="ARABINOSE METABOLISM TRANSCRIPTIONAL REPRESSOR"/>
    <property type="match status" value="1"/>
</dbReference>
<dbReference type="GO" id="GO:0003700">
    <property type="term" value="F:DNA-binding transcription factor activity"/>
    <property type="evidence" value="ECO:0007669"/>
    <property type="project" value="InterPro"/>
</dbReference>
<protein>
    <submittedName>
        <fullName evidence="5">Arabinose metabolism transcriptional repressor</fullName>
    </submittedName>
</protein>
<dbReference type="AlphaFoldDB" id="A0A1X1FEV7"/>
<dbReference type="Gene3D" id="1.10.10.10">
    <property type="entry name" value="Winged helix-like DNA-binding domain superfamily/Winged helix DNA-binding domain"/>
    <property type="match status" value="1"/>
</dbReference>
<feature type="domain" description="HTH gntR-type" evidence="4">
    <location>
        <begin position="12"/>
        <end position="80"/>
    </location>
</feature>
<dbReference type="Pfam" id="PF13377">
    <property type="entry name" value="Peripla_BP_3"/>
    <property type="match status" value="1"/>
</dbReference>
<dbReference type="CDD" id="cd01541">
    <property type="entry name" value="PBP1_AraR"/>
    <property type="match status" value="1"/>
</dbReference>
<dbReference type="InterPro" id="IPR036388">
    <property type="entry name" value="WH-like_DNA-bd_sf"/>
</dbReference>
<dbReference type="SMART" id="SM00345">
    <property type="entry name" value="HTH_GNTR"/>
    <property type="match status" value="1"/>
</dbReference>
<dbReference type="PROSITE" id="PS50949">
    <property type="entry name" value="HTH_GNTR"/>
    <property type="match status" value="1"/>
</dbReference>
<evidence type="ECO:0000313" key="6">
    <source>
        <dbReference type="Proteomes" id="UP000193009"/>
    </source>
</evidence>
<keyword evidence="6" id="KW-1185">Reference proteome</keyword>
<dbReference type="STRING" id="152331.FAM21731_01306"/>
<evidence type="ECO:0000256" key="3">
    <source>
        <dbReference type="ARBA" id="ARBA00023163"/>
    </source>
</evidence>
<dbReference type="InterPro" id="IPR036390">
    <property type="entry name" value="WH_DNA-bd_sf"/>
</dbReference>
<dbReference type="InterPro" id="IPR000524">
    <property type="entry name" value="Tscrpt_reg_HTH_GntR"/>
</dbReference>
<keyword evidence="1" id="KW-0805">Transcription regulation</keyword>
<dbReference type="GO" id="GO:0000976">
    <property type="term" value="F:transcription cis-regulatory region binding"/>
    <property type="evidence" value="ECO:0007669"/>
    <property type="project" value="TreeGrafter"/>
</dbReference>
<evidence type="ECO:0000313" key="5">
    <source>
        <dbReference type="EMBL" id="ORN29694.1"/>
    </source>
</evidence>
<comment type="caution">
    <text evidence="5">The sequence shown here is derived from an EMBL/GenBank/DDBJ whole genome shotgun (WGS) entry which is preliminary data.</text>
</comment>
<keyword evidence="2" id="KW-0238">DNA-binding</keyword>
<evidence type="ECO:0000256" key="1">
    <source>
        <dbReference type="ARBA" id="ARBA00023015"/>
    </source>
</evidence>
<dbReference type="SUPFAM" id="SSF46785">
    <property type="entry name" value="Winged helix' DNA-binding domain"/>
    <property type="match status" value="1"/>
</dbReference>
<dbReference type="InterPro" id="IPR033532">
    <property type="entry name" value="AraR_ligand_bind_dom"/>
</dbReference>
<dbReference type="Proteomes" id="UP000193009">
    <property type="component" value="Unassembled WGS sequence"/>
</dbReference>
<dbReference type="KEGG" id="lpar:FAM21731_01306"/>
<dbReference type="PRINTS" id="PR00035">
    <property type="entry name" value="HTHGNTR"/>
</dbReference>
<dbReference type="Pfam" id="PF00392">
    <property type="entry name" value="GntR"/>
    <property type="match status" value="1"/>
</dbReference>
<dbReference type="SUPFAM" id="SSF53822">
    <property type="entry name" value="Periplasmic binding protein-like I"/>
    <property type="match status" value="1"/>
</dbReference>
<reference evidence="5 6" key="1">
    <citation type="journal article" date="2017" name="Front. Microbiol.">
        <title>The Histidine Decarboxylase Gene Cluster of Lactobacillus parabuchneri Was Gained by Horizontal Gene Transfer and Is Mobile within the Species.</title>
        <authorList>
            <person name="Wuthrich D."/>
            <person name="Berthoud H."/>
            <person name="Wechsler D."/>
            <person name="Eugster E."/>
            <person name="Irmler S."/>
            <person name="Bruggmann R."/>
        </authorList>
    </citation>
    <scope>NUCLEOTIDE SEQUENCE [LARGE SCALE GENOMIC DNA]</scope>
    <source>
        <strain evidence="5 6">FAM23169</strain>
    </source>
</reference>
<gene>
    <name evidence="5" type="ORF">FAM23169_01255</name>
</gene>
<accession>A0A1X1FEV7</accession>